<dbReference type="EMBL" id="MLAK01000565">
    <property type="protein sequence ID" value="OHT12358.1"/>
    <property type="molecule type" value="Genomic_DNA"/>
</dbReference>
<feature type="chain" id="PRO_5012768955" description="Polymorphic outer membrane protein" evidence="2">
    <location>
        <begin position="16"/>
        <end position="392"/>
    </location>
</feature>
<dbReference type="RefSeq" id="XP_068365494.1">
    <property type="nucleotide sequence ID" value="XM_068499818.1"/>
</dbReference>
<keyword evidence="4" id="KW-1185">Reference proteome</keyword>
<dbReference type="GeneID" id="94834522"/>
<name>A0A1J4KRR1_9EUKA</name>
<evidence type="ECO:0000313" key="3">
    <source>
        <dbReference type="EMBL" id="OHT12358.1"/>
    </source>
</evidence>
<accession>A0A1J4KRR1</accession>
<evidence type="ECO:0000313" key="4">
    <source>
        <dbReference type="Proteomes" id="UP000179807"/>
    </source>
</evidence>
<keyword evidence="2" id="KW-0732">Signal</keyword>
<reference evidence="3" key="1">
    <citation type="submission" date="2016-10" db="EMBL/GenBank/DDBJ databases">
        <authorList>
            <person name="Benchimol M."/>
            <person name="Almeida L.G."/>
            <person name="Vasconcelos A.T."/>
            <person name="Perreira-Neves A."/>
            <person name="Rosa I.A."/>
            <person name="Tasca T."/>
            <person name="Bogo M.R."/>
            <person name="de Souza W."/>
        </authorList>
    </citation>
    <scope>NUCLEOTIDE SEQUENCE [LARGE SCALE GENOMIC DNA]</scope>
    <source>
        <strain evidence="3">K</strain>
    </source>
</reference>
<feature type="transmembrane region" description="Helical" evidence="1">
    <location>
        <begin position="351"/>
        <end position="371"/>
    </location>
</feature>
<dbReference type="AlphaFoldDB" id="A0A1J4KRR1"/>
<dbReference type="Proteomes" id="UP000179807">
    <property type="component" value="Unassembled WGS sequence"/>
</dbReference>
<sequence length="392" mass="43039">MGFFCLSWVIAKILSFSTYTIELLKGTSHFHRNRHSLIFSQVSISGLYTSRTEYVTSGAFQITSAYFYQCQSPTIKGGAVLLELKTGTFTLSRSAFVSCTSGIDGGGIYFTGQAAKLSFTCFSDCYSVTHDSCYFYTTGATSLNNELAVFYCGGNGKTSSGPTVGFTGNPATIRGLNLSNNQFNTKNLIGSLAVIEATTDYTSTSSISYSLFSQNVGTFTVFSESHVMGVNYNNFVNNSFRLAIFGVAKYKLSSNYNSIIGEFSYDPNIHNTDVIAYLLDKEASFMAYGCQISYPRFNISAVEGNSGQFNRKNIMTISIPYYGEQQCVEMMNSIASINYTGLIFPNQIQNITAIALVAVIAFITIGLFVYLEFINVRVANIDDDEDDGNHEF</sequence>
<evidence type="ECO:0008006" key="5">
    <source>
        <dbReference type="Google" id="ProtNLM"/>
    </source>
</evidence>
<proteinExistence type="predicted"/>
<protein>
    <recommendedName>
        <fullName evidence="5">Polymorphic outer membrane protein</fullName>
    </recommendedName>
</protein>
<keyword evidence="1" id="KW-0472">Membrane</keyword>
<gene>
    <name evidence="3" type="ORF">TRFO_17835</name>
</gene>
<dbReference type="VEuPathDB" id="TrichDB:TRFO_17835"/>
<keyword evidence="1" id="KW-1133">Transmembrane helix</keyword>
<organism evidence="3 4">
    <name type="scientific">Tritrichomonas foetus</name>
    <dbReference type="NCBI Taxonomy" id="1144522"/>
    <lineage>
        <taxon>Eukaryota</taxon>
        <taxon>Metamonada</taxon>
        <taxon>Parabasalia</taxon>
        <taxon>Tritrichomonadida</taxon>
        <taxon>Tritrichomonadidae</taxon>
        <taxon>Tritrichomonas</taxon>
    </lineage>
</organism>
<comment type="caution">
    <text evidence="3">The sequence shown here is derived from an EMBL/GenBank/DDBJ whole genome shotgun (WGS) entry which is preliminary data.</text>
</comment>
<evidence type="ECO:0000256" key="2">
    <source>
        <dbReference type="SAM" id="SignalP"/>
    </source>
</evidence>
<evidence type="ECO:0000256" key="1">
    <source>
        <dbReference type="SAM" id="Phobius"/>
    </source>
</evidence>
<keyword evidence="1" id="KW-0812">Transmembrane</keyword>
<feature type="signal peptide" evidence="2">
    <location>
        <begin position="1"/>
        <end position="15"/>
    </location>
</feature>